<gene>
    <name evidence="1" type="ORF">V6N12_012982</name>
</gene>
<comment type="caution">
    <text evidence="1">The sequence shown here is derived from an EMBL/GenBank/DDBJ whole genome shotgun (WGS) entry which is preliminary data.</text>
</comment>
<proteinExistence type="predicted"/>
<name>A0ABR2EG10_9ROSI</name>
<keyword evidence="2" id="KW-1185">Reference proteome</keyword>
<evidence type="ECO:0000313" key="2">
    <source>
        <dbReference type="Proteomes" id="UP001472677"/>
    </source>
</evidence>
<evidence type="ECO:0000313" key="1">
    <source>
        <dbReference type="EMBL" id="KAK8560180.1"/>
    </source>
</evidence>
<accession>A0ABR2EG10</accession>
<sequence>MCLVGKNSCEMLHVQIELPKSELKKYDLAQLPQFERDIPASMLQKEQMDKMQIFEDIVAYLVVSASKLRNWIVVTDHARENIMVALYLSVTASEIVECIAVVVD</sequence>
<protein>
    <submittedName>
        <fullName evidence="1">Uncharacterized protein</fullName>
    </submittedName>
</protein>
<reference evidence="1 2" key="1">
    <citation type="journal article" date="2024" name="G3 (Bethesda)">
        <title>Genome assembly of Hibiscus sabdariffa L. provides insights into metabolisms of medicinal natural products.</title>
        <authorList>
            <person name="Kim T."/>
        </authorList>
    </citation>
    <scope>NUCLEOTIDE SEQUENCE [LARGE SCALE GENOMIC DNA]</scope>
    <source>
        <strain evidence="1">TK-2024</strain>
        <tissue evidence="1">Old leaves</tissue>
    </source>
</reference>
<dbReference type="Proteomes" id="UP001472677">
    <property type="component" value="Unassembled WGS sequence"/>
</dbReference>
<dbReference type="EMBL" id="JBBPBM010000014">
    <property type="protein sequence ID" value="KAK8560180.1"/>
    <property type="molecule type" value="Genomic_DNA"/>
</dbReference>
<organism evidence="1 2">
    <name type="scientific">Hibiscus sabdariffa</name>
    <name type="common">roselle</name>
    <dbReference type="NCBI Taxonomy" id="183260"/>
    <lineage>
        <taxon>Eukaryota</taxon>
        <taxon>Viridiplantae</taxon>
        <taxon>Streptophyta</taxon>
        <taxon>Embryophyta</taxon>
        <taxon>Tracheophyta</taxon>
        <taxon>Spermatophyta</taxon>
        <taxon>Magnoliopsida</taxon>
        <taxon>eudicotyledons</taxon>
        <taxon>Gunneridae</taxon>
        <taxon>Pentapetalae</taxon>
        <taxon>rosids</taxon>
        <taxon>malvids</taxon>
        <taxon>Malvales</taxon>
        <taxon>Malvaceae</taxon>
        <taxon>Malvoideae</taxon>
        <taxon>Hibiscus</taxon>
    </lineage>
</organism>